<gene>
    <name evidence="2" type="ORF">QR680_018789</name>
</gene>
<reference evidence="2" key="1">
    <citation type="submission" date="2023-06" db="EMBL/GenBank/DDBJ databases">
        <title>Genomic analysis of the entomopathogenic nematode Steinernema hermaphroditum.</title>
        <authorList>
            <person name="Schwarz E.M."/>
            <person name="Heppert J.K."/>
            <person name="Baniya A."/>
            <person name="Schwartz H.T."/>
            <person name="Tan C.-H."/>
            <person name="Antoshechkin I."/>
            <person name="Sternberg P.W."/>
            <person name="Goodrich-Blair H."/>
            <person name="Dillman A.R."/>
        </authorList>
    </citation>
    <scope>NUCLEOTIDE SEQUENCE</scope>
    <source>
        <strain evidence="2">PS9179</strain>
        <tissue evidence="2">Whole animal</tissue>
    </source>
</reference>
<accession>A0AA39LRJ5</accession>
<name>A0AA39LRJ5_9BILA</name>
<comment type="caution">
    <text evidence="2">The sequence shown here is derived from an EMBL/GenBank/DDBJ whole genome shotgun (WGS) entry which is preliminary data.</text>
</comment>
<evidence type="ECO:0000256" key="1">
    <source>
        <dbReference type="SAM" id="MobiDB-lite"/>
    </source>
</evidence>
<feature type="region of interest" description="Disordered" evidence="1">
    <location>
        <begin position="1"/>
        <end position="25"/>
    </location>
</feature>
<proteinExistence type="predicted"/>
<keyword evidence="3" id="KW-1185">Reference proteome</keyword>
<evidence type="ECO:0000313" key="3">
    <source>
        <dbReference type="Proteomes" id="UP001175271"/>
    </source>
</evidence>
<dbReference type="AlphaFoldDB" id="A0AA39LRJ5"/>
<dbReference type="EMBL" id="JAUCMV010000004">
    <property type="protein sequence ID" value="KAK0406760.1"/>
    <property type="molecule type" value="Genomic_DNA"/>
</dbReference>
<organism evidence="2 3">
    <name type="scientific">Steinernema hermaphroditum</name>
    <dbReference type="NCBI Taxonomy" id="289476"/>
    <lineage>
        <taxon>Eukaryota</taxon>
        <taxon>Metazoa</taxon>
        <taxon>Ecdysozoa</taxon>
        <taxon>Nematoda</taxon>
        <taxon>Chromadorea</taxon>
        <taxon>Rhabditida</taxon>
        <taxon>Tylenchina</taxon>
        <taxon>Panagrolaimomorpha</taxon>
        <taxon>Strongyloidoidea</taxon>
        <taxon>Steinernematidae</taxon>
        <taxon>Steinernema</taxon>
    </lineage>
</organism>
<evidence type="ECO:0000313" key="2">
    <source>
        <dbReference type="EMBL" id="KAK0406760.1"/>
    </source>
</evidence>
<protein>
    <submittedName>
        <fullName evidence="2">Uncharacterized protein</fullName>
    </submittedName>
</protein>
<dbReference type="Proteomes" id="UP001175271">
    <property type="component" value="Unassembled WGS sequence"/>
</dbReference>
<sequence>MQRDGRKKERKKQQQHGEEEAGGAIKIVDRNSASPSFFSVLHIRSDQWPQTMLEELKNHVTSDDFYNLSIENNTSLPFPFEVFESIFEKFLEDRWALGYPNILTAIFEDTAQEKLKSYRLDLIKSAGGEYFKWKKEGGQELMVQIVRAQGAWTVTCMVD</sequence>